<dbReference type="InterPro" id="IPR001387">
    <property type="entry name" value="Cro/C1-type_HTH"/>
</dbReference>
<dbReference type="Proteomes" id="UP000021369">
    <property type="component" value="Unassembled WGS sequence"/>
</dbReference>
<dbReference type="PROSITE" id="PS50943">
    <property type="entry name" value="HTH_CROC1"/>
    <property type="match status" value="1"/>
</dbReference>
<dbReference type="RefSeq" id="WP_037289336.1">
    <property type="nucleotide sequence ID" value="NZ_JEOB01000004.1"/>
</dbReference>
<dbReference type="AlphaFoldDB" id="A0A011UWT0"/>
<keyword evidence="4" id="KW-1185">Reference proteome</keyword>
<protein>
    <recommendedName>
        <fullName evidence="2">HTH cro/C1-type domain-containing protein</fullName>
    </recommendedName>
</protein>
<dbReference type="Gene3D" id="1.10.260.40">
    <property type="entry name" value="lambda repressor-like DNA-binding domains"/>
    <property type="match status" value="1"/>
</dbReference>
<sequence length="124" mass="13836">MNFSDKLIRLRKAFGYTKKYVAESVGVSCTAIAAYEDGKTAPQYKIIYKGIANLFGVPLEFLMVEKPHDEVVLASITKRQTRLRINAISCDIDRICAEIRGLRKIERLTAEDALKIIGAVTGNE</sequence>
<reference evidence="3 4" key="1">
    <citation type="submission" date="2013-06" db="EMBL/GenBank/DDBJ databases">
        <title>Rumen cellulosomics: divergent fiber-degrading strategies revealed by comparative genome-wide analysis of six Ruminococcal strains.</title>
        <authorList>
            <person name="Dassa B."/>
            <person name="Borovok I."/>
            <person name="Lamed R."/>
            <person name="Flint H."/>
            <person name="Yeoman C.J."/>
            <person name="White B."/>
            <person name="Bayer E.A."/>
        </authorList>
    </citation>
    <scope>NUCLEOTIDE SEQUENCE [LARGE SCALE GENOMIC DNA]</scope>
    <source>
        <strain evidence="3 4">SY3</strain>
    </source>
</reference>
<dbReference type="SUPFAM" id="SSF47413">
    <property type="entry name" value="lambda repressor-like DNA-binding domains"/>
    <property type="match status" value="1"/>
</dbReference>
<gene>
    <name evidence="3" type="ORF">RASY3_14490</name>
</gene>
<feature type="domain" description="HTH cro/C1-type" evidence="2">
    <location>
        <begin position="7"/>
        <end position="62"/>
    </location>
</feature>
<evidence type="ECO:0000256" key="1">
    <source>
        <dbReference type="ARBA" id="ARBA00023125"/>
    </source>
</evidence>
<dbReference type="InterPro" id="IPR010982">
    <property type="entry name" value="Lambda_DNA-bd_dom_sf"/>
</dbReference>
<evidence type="ECO:0000313" key="4">
    <source>
        <dbReference type="Proteomes" id="UP000021369"/>
    </source>
</evidence>
<dbReference type="CDD" id="cd00093">
    <property type="entry name" value="HTH_XRE"/>
    <property type="match status" value="1"/>
</dbReference>
<dbReference type="PANTHER" id="PTHR46558">
    <property type="entry name" value="TRACRIPTIONAL REGULATORY PROTEIN-RELATED-RELATED"/>
    <property type="match status" value="1"/>
</dbReference>
<proteinExistence type="predicted"/>
<comment type="caution">
    <text evidence="3">The sequence shown here is derived from an EMBL/GenBank/DDBJ whole genome shotgun (WGS) entry which is preliminary data.</text>
</comment>
<keyword evidence="1" id="KW-0238">DNA-binding</keyword>
<dbReference type="PANTHER" id="PTHR46558:SF4">
    <property type="entry name" value="DNA-BIDING PHAGE PROTEIN"/>
    <property type="match status" value="1"/>
</dbReference>
<dbReference type="Pfam" id="PF01381">
    <property type="entry name" value="HTH_3"/>
    <property type="match status" value="1"/>
</dbReference>
<dbReference type="EMBL" id="JEOB01000004">
    <property type="protein sequence ID" value="EXM37647.1"/>
    <property type="molecule type" value="Genomic_DNA"/>
</dbReference>
<dbReference type="SMART" id="SM00530">
    <property type="entry name" value="HTH_XRE"/>
    <property type="match status" value="1"/>
</dbReference>
<evidence type="ECO:0000259" key="2">
    <source>
        <dbReference type="PROSITE" id="PS50943"/>
    </source>
</evidence>
<dbReference type="GO" id="GO:0003677">
    <property type="term" value="F:DNA binding"/>
    <property type="evidence" value="ECO:0007669"/>
    <property type="project" value="UniProtKB-KW"/>
</dbReference>
<dbReference type="OrthoDB" id="6315255at2"/>
<evidence type="ECO:0000313" key="3">
    <source>
        <dbReference type="EMBL" id="EXM37647.1"/>
    </source>
</evidence>
<accession>A0A011UWT0</accession>
<name>A0A011UWT0_RUMAL</name>
<organism evidence="3 4">
    <name type="scientific">Ruminococcus albus SY3</name>
    <dbReference type="NCBI Taxonomy" id="1341156"/>
    <lineage>
        <taxon>Bacteria</taxon>
        <taxon>Bacillati</taxon>
        <taxon>Bacillota</taxon>
        <taxon>Clostridia</taxon>
        <taxon>Eubacteriales</taxon>
        <taxon>Oscillospiraceae</taxon>
        <taxon>Ruminococcus</taxon>
    </lineage>
</organism>